<organism evidence="2 3">
    <name type="scientific">Acidisarcina polymorpha</name>
    <dbReference type="NCBI Taxonomy" id="2211140"/>
    <lineage>
        <taxon>Bacteria</taxon>
        <taxon>Pseudomonadati</taxon>
        <taxon>Acidobacteriota</taxon>
        <taxon>Terriglobia</taxon>
        <taxon>Terriglobales</taxon>
        <taxon>Acidobacteriaceae</taxon>
        <taxon>Acidisarcina</taxon>
    </lineage>
</organism>
<dbReference type="Proteomes" id="UP000253606">
    <property type="component" value="Chromosome"/>
</dbReference>
<dbReference type="KEGG" id="abas:ACPOL_3407"/>
<keyword evidence="1" id="KW-0472">Membrane</keyword>
<evidence type="ECO:0000256" key="1">
    <source>
        <dbReference type="SAM" id="Phobius"/>
    </source>
</evidence>
<accession>A0A2Z5G1L8</accession>
<keyword evidence="1" id="KW-1133">Transmembrane helix</keyword>
<keyword evidence="1" id="KW-0812">Transmembrane</keyword>
<feature type="transmembrane region" description="Helical" evidence="1">
    <location>
        <begin position="21"/>
        <end position="39"/>
    </location>
</feature>
<keyword evidence="3" id="KW-1185">Reference proteome</keyword>
<protein>
    <submittedName>
        <fullName evidence="2">Uncharacterized protein</fullName>
    </submittedName>
</protein>
<reference evidence="2 3" key="1">
    <citation type="journal article" date="2018" name="Front. Microbiol.">
        <title>Hydrolytic Capabilities as a Key to Environmental Success: Chitinolytic and Cellulolytic Acidobacteria From Acidic Sub-arctic Soils and Boreal Peatlands.</title>
        <authorList>
            <person name="Belova S.E."/>
            <person name="Ravin N.V."/>
            <person name="Pankratov T.A."/>
            <person name="Rakitin A.L."/>
            <person name="Ivanova A.A."/>
            <person name="Beletsky A.V."/>
            <person name="Mardanov A.V."/>
            <person name="Sinninghe Damste J.S."/>
            <person name="Dedysh S.N."/>
        </authorList>
    </citation>
    <scope>NUCLEOTIDE SEQUENCE [LARGE SCALE GENOMIC DNA]</scope>
    <source>
        <strain evidence="2 3">SBC82</strain>
    </source>
</reference>
<dbReference type="EMBL" id="CP030840">
    <property type="protein sequence ID" value="AXC12694.1"/>
    <property type="molecule type" value="Genomic_DNA"/>
</dbReference>
<name>A0A2Z5G1L8_9BACT</name>
<gene>
    <name evidence="2" type="ORF">ACPOL_3407</name>
</gene>
<evidence type="ECO:0000313" key="2">
    <source>
        <dbReference type="EMBL" id="AXC12694.1"/>
    </source>
</evidence>
<proteinExistence type="predicted"/>
<dbReference type="AlphaFoldDB" id="A0A2Z5G1L8"/>
<evidence type="ECO:0000313" key="3">
    <source>
        <dbReference type="Proteomes" id="UP000253606"/>
    </source>
</evidence>
<sequence>MAECYPCPMFNFGKPKSAGDWIAHAILGVVALFLIWWMTQMFV</sequence>